<dbReference type="Proteomes" id="UP000031624">
    <property type="component" value="Chromosome"/>
</dbReference>
<protein>
    <submittedName>
        <fullName evidence="1">Uncharacterized protein</fullName>
    </submittedName>
</protein>
<accession>A0AAU8RRB9</accession>
<name>A0AAU8RRB9_9GAMM</name>
<dbReference type="GeneID" id="66280118"/>
<dbReference type="AlphaFoldDB" id="A0AAU8RRB9"/>
<proteinExistence type="predicted"/>
<organism evidence="1 2">
    <name type="scientific">Candidatus Portiera aleyrodidarum MED</name>
    <name type="common">Bemisia tabaci</name>
    <dbReference type="NCBI Taxonomy" id="1163752"/>
    <lineage>
        <taxon>Bacteria</taxon>
        <taxon>Pseudomonadati</taxon>
        <taxon>Pseudomonadota</taxon>
        <taxon>Gammaproteobacteria</taxon>
        <taxon>Candidatus Johnevansiales</taxon>
        <taxon>Candidatus Johnevansiaceae</taxon>
        <taxon>Candidatus Portiera</taxon>
    </lineage>
</organism>
<sequence length="87" mass="10160">MKINNKLLYRLSKIKTKKIKLKTFINRIVKKIVNIKLIKIKPITNTLNAKTYVGLRKDQVKSNNKLNTYIGSAPNKNNYFIIIPNIF</sequence>
<dbReference type="RefSeq" id="WP_014895150.1">
    <property type="nucleotide sequence ID" value="NZ_CP007563.1"/>
</dbReference>
<dbReference type="KEGG" id="paly:O3E_01540"/>
<evidence type="ECO:0000313" key="2">
    <source>
        <dbReference type="Proteomes" id="UP000031624"/>
    </source>
</evidence>
<reference evidence="1 2" key="1">
    <citation type="submission" date="2014-04" db="EMBL/GenBank/DDBJ databases">
        <title>Genome reduction and metabolic complementation of the dual endosymbionts in the whitefly Bemisia tabaci.</title>
        <authorList>
            <person name="Rao Q."/>
            <person name="Rollat-Farnier P.-A."/>
            <person name="Zhang Z.-X."/>
            <person name="Santos-Garcia D."/>
            <person name="Silva F.J."/>
            <person name="Moya A."/>
            <person name="Zhu D.-T."/>
            <person name="Klein C.C."/>
            <person name="Vavre F."/>
            <person name="Sagot M.-F."/>
            <person name="Liu S.-S."/>
            <person name="Mouton L."/>
            <person name="Wang X.-W."/>
        </authorList>
    </citation>
    <scope>NUCLEOTIDE SEQUENCE [LARGE SCALE GENOMIC DNA]</scope>
    <source>
        <strain evidence="1 2">BT-Q</strain>
    </source>
</reference>
<gene>
    <name evidence="1" type="ORF">O3E_01540</name>
</gene>
<evidence type="ECO:0000313" key="1">
    <source>
        <dbReference type="EMBL" id="AJF24183.1"/>
    </source>
</evidence>
<dbReference type="EMBL" id="CP007563">
    <property type="protein sequence ID" value="AJF24183.1"/>
    <property type="molecule type" value="Genomic_DNA"/>
</dbReference>